<accession>A0A382F1W2</accession>
<protein>
    <recommendedName>
        <fullName evidence="10">ABC transmembrane type-1 domain-containing protein</fullName>
    </recommendedName>
</protein>
<dbReference type="GO" id="GO:0055085">
    <property type="term" value="P:transmembrane transport"/>
    <property type="evidence" value="ECO:0007669"/>
    <property type="project" value="InterPro"/>
</dbReference>
<evidence type="ECO:0000259" key="10">
    <source>
        <dbReference type="PROSITE" id="PS50928"/>
    </source>
</evidence>
<feature type="compositionally biased region" description="Basic and acidic residues" evidence="8">
    <location>
        <begin position="315"/>
        <end position="331"/>
    </location>
</feature>
<feature type="domain" description="ABC transmembrane type-1" evidence="10">
    <location>
        <begin position="38"/>
        <end position="235"/>
    </location>
</feature>
<dbReference type="PANTHER" id="PTHR43848:SF2">
    <property type="entry name" value="PUTRESCINE TRANSPORT SYSTEM PERMEASE PROTEIN POTI"/>
    <property type="match status" value="1"/>
</dbReference>
<keyword evidence="6 9" id="KW-1133">Transmembrane helix</keyword>
<evidence type="ECO:0000256" key="3">
    <source>
        <dbReference type="ARBA" id="ARBA00022448"/>
    </source>
</evidence>
<feature type="compositionally biased region" description="Basic and acidic residues" evidence="8">
    <location>
        <begin position="367"/>
        <end position="379"/>
    </location>
</feature>
<evidence type="ECO:0000256" key="5">
    <source>
        <dbReference type="ARBA" id="ARBA00022692"/>
    </source>
</evidence>
<evidence type="ECO:0000256" key="7">
    <source>
        <dbReference type="ARBA" id="ARBA00023136"/>
    </source>
</evidence>
<evidence type="ECO:0000256" key="9">
    <source>
        <dbReference type="SAM" id="Phobius"/>
    </source>
</evidence>
<dbReference type="InterPro" id="IPR000515">
    <property type="entry name" value="MetI-like"/>
</dbReference>
<dbReference type="AlphaFoldDB" id="A0A382F1W2"/>
<feature type="transmembrane region" description="Helical" evidence="9">
    <location>
        <begin position="269"/>
        <end position="290"/>
    </location>
</feature>
<evidence type="ECO:0000313" key="11">
    <source>
        <dbReference type="EMBL" id="SVB56669.1"/>
    </source>
</evidence>
<sequence length="379" mass="41798">MSITAFNSAEFPRLSPWDCFSTEWFGVLVNDARIMGGFKNSLIIGIAVVFVSVPIGLAGALMLGQLSNRVRPVFYTLTISTILVPGVVLGISTLIFWDRMGMMFNAGYESFFYDGIVLTIIGQSTFISAYTMLVFISRLQRFDPVLEEAALDLGATNIQTFRKILLPFLKPAIGSAAVLAFLASFENYNTTVFTIVTESTLTTVLASKVRYGINPSISALAVIIIGLTLTMAFIHEVLKRREQAREIALKKEGQAAKVKNEPYKVSRKLFRNPVPVMVLLIFVAGLGTAWKARGYNVQQCKIEAFAEKRKMQEELSKKRSSEMKKKLEDQKAASASANTSETKKAAPGTDHYGSIFAPTNLEGQVESDEKKTETPETPK</sequence>
<evidence type="ECO:0000256" key="4">
    <source>
        <dbReference type="ARBA" id="ARBA00022475"/>
    </source>
</evidence>
<dbReference type="Pfam" id="PF00528">
    <property type="entry name" value="BPD_transp_1"/>
    <property type="match status" value="1"/>
</dbReference>
<keyword evidence="5 9" id="KW-0812">Transmembrane</keyword>
<proteinExistence type="inferred from homology"/>
<feature type="non-terminal residue" evidence="11">
    <location>
        <position position="379"/>
    </location>
</feature>
<dbReference type="EMBL" id="UINC01047414">
    <property type="protein sequence ID" value="SVB56669.1"/>
    <property type="molecule type" value="Genomic_DNA"/>
</dbReference>
<dbReference type="CDD" id="cd06261">
    <property type="entry name" value="TM_PBP2"/>
    <property type="match status" value="1"/>
</dbReference>
<comment type="subcellular location">
    <subcellularLocation>
        <location evidence="1">Cell membrane</location>
        <topology evidence="1">Multi-pass membrane protein</topology>
    </subcellularLocation>
</comment>
<comment type="similarity">
    <text evidence="2">Belongs to the binding-protein-dependent transport system permease family. CysTW subfamily.</text>
</comment>
<keyword evidence="7 9" id="KW-0472">Membrane</keyword>
<feature type="transmembrane region" description="Helical" evidence="9">
    <location>
        <begin position="116"/>
        <end position="136"/>
    </location>
</feature>
<evidence type="ECO:0000256" key="8">
    <source>
        <dbReference type="SAM" id="MobiDB-lite"/>
    </source>
</evidence>
<evidence type="ECO:0000256" key="6">
    <source>
        <dbReference type="ARBA" id="ARBA00022989"/>
    </source>
</evidence>
<feature type="transmembrane region" description="Helical" evidence="9">
    <location>
        <begin position="164"/>
        <end position="185"/>
    </location>
</feature>
<reference evidence="11" key="1">
    <citation type="submission" date="2018-05" db="EMBL/GenBank/DDBJ databases">
        <authorList>
            <person name="Lanie J.A."/>
            <person name="Ng W.-L."/>
            <person name="Kazmierczak K.M."/>
            <person name="Andrzejewski T.M."/>
            <person name="Davidsen T.M."/>
            <person name="Wayne K.J."/>
            <person name="Tettelin H."/>
            <person name="Glass J.I."/>
            <person name="Rusch D."/>
            <person name="Podicherti R."/>
            <person name="Tsui H.-C.T."/>
            <person name="Winkler M.E."/>
        </authorList>
    </citation>
    <scope>NUCLEOTIDE SEQUENCE</scope>
</reference>
<dbReference type="SUPFAM" id="SSF161098">
    <property type="entry name" value="MetI-like"/>
    <property type="match status" value="1"/>
</dbReference>
<dbReference type="GO" id="GO:0005886">
    <property type="term" value="C:plasma membrane"/>
    <property type="evidence" value="ECO:0007669"/>
    <property type="project" value="UniProtKB-SubCell"/>
</dbReference>
<dbReference type="Gene3D" id="1.10.3720.10">
    <property type="entry name" value="MetI-like"/>
    <property type="match status" value="1"/>
</dbReference>
<dbReference type="PANTHER" id="PTHR43848">
    <property type="entry name" value="PUTRESCINE TRANSPORT SYSTEM PERMEASE PROTEIN POTI"/>
    <property type="match status" value="1"/>
</dbReference>
<keyword evidence="3" id="KW-0813">Transport</keyword>
<feature type="transmembrane region" description="Helical" evidence="9">
    <location>
        <begin position="73"/>
        <end position="96"/>
    </location>
</feature>
<evidence type="ECO:0000256" key="1">
    <source>
        <dbReference type="ARBA" id="ARBA00004651"/>
    </source>
</evidence>
<feature type="region of interest" description="Disordered" evidence="8">
    <location>
        <begin position="315"/>
        <end position="379"/>
    </location>
</feature>
<feature type="transmembrane region" description="Helical" evidence="9">
    <location>
        <begin position="42"/>
        <end position="61"/>
    </location>
</feature>
<feature type="transmembrane region" description="Helical" evidence="9">
    <location>
        <begin position="217"/>
        <end position="238"/>
    </location>
</feature>
<gene>
    <name evidence="11" type="ORF">METZ01_LOCUS209523</name>
</gene>
<dbReference type="PROSITE" id="PS50928">
    <property type="entry name" value="ABC_TM1"/>
    <property type="match status" value="1"/>
</dbReference>
<organism evidence="11">
    <name type="scientific">marine metagenome</name>
    <dbReference type="NCBI Taxonomy" id="408172"/>
    <lineage>
        <taxon>unclassified sequences</taxon>
        <taxon>metagenomes</taxon>
        <taxon>ecological metagenomes</taxon>
    </lineage>
</organism>
<keyword evidence="4" id="KW-1003">Cell membrane</keyword>
<name>A0A382F1W2_9ZZZZ</name>
<dbReference type="InterPro" id="IPR035906">
    <property type="entry name" value="MetI-like_sf"/>
</dbReference>
<evidence type="ECO:0000256" key="2">
    <source>
        <dbReference type="ARBA" id="ARBA00007069"/>
    </source>
</evidence>
<dbReference type="InterPro" id="IPR051789">
    <property type="entry name" value="Bact_Polyamine_Transport"/>
</dbReference>